<protein>
    <submittedName>
        <fullName evidence="3">Uncharacterized protein</fullName>
    </submittedName>
</protein>
<evidence type="ECO:0000256" key="2">
    <source>
        <dbReference type="SAM" id="SignalP"/>
    </source>
</evidence>
<feature type="signal peptide" evidence="2">
    <location>
        <begin position="1"/>
        <end position="25"/>
    </location>
</feature>
<gene>
    <name evidence="3" type="ORF">DD236_09140</name>
</gene>
<feature type="region of interest" description="Disordered" evidence="1">
    <location>
        <begin position="24"/>
        <end position="49"/>
    </location>
</feature>
<feature type="chain" id="PRO_5016031156" evidence="2">
    <location>
        <begin position="26"/>
        <end position="485"/>
    </location>
</feature>
<dbReference type="PROSITE" id="PS51257">
    <property type="entry name" value="PROKAR_LIPOPROTEIN"/>
    <property type="match status" value="1"/>
</dbReference>
<proteinExistence type="predicted"/>
<organism evidence="3 4">
    <name type="scientific">Ancrocorticia populi</name>
    <dbReference type="NCBI Taxonomy" id="2175228"/>
    <lineage>
        <taxon>Bacteria</taxon>
        <taxon>Bacillati</taxon>
        <taxon>Actinomycetota</taxon>
        <taxon>Actinomycetes</taxon>
        <taxon>Actinomycetales</taxon>
        <taxon>Actinomycetaceae</taxon>
        <taxon>Ancrocorticia</taxon>
    </lineage>
</organism>
<feature type="compositionally biased region" description="Low complexity" evidence="1">
    <location>
        <begin position="24"/>
        <end position="43"/>
    </location>
</feature>
<evidence type="ECO:0000313" key="4">
    <source>
        <dbReference type="Proteomes" id="UP000245283"/>
    </source>
</evidence>
<evidence type="ECO:0000313" key="3">
    <source>
        <dbReference type="EMBL" id="PWF26218.1"/>
    </source>
</evidence>
<dbReference type="Proteomes" id="UP000245283">
    <property type="component" value="Unassembled WGS sequence"/>
</dbReference>
<dbReference type="AlphaFoldDB" id="A0A2V1K970"/>
<feature type="compositionally biased region" description="Low complexity" evidence="1">
    <location>
        <begin position="79"/>
        <end position="106"/>
    </location>
</feature>
<feature type="region of interest" description="Disordered" evidence="1">
    <location>
        <begin position="69"/>
        <end position="110"/>
    </location>
</feature>
<comment type="caution">
    <text evidence="3">The sequence shown here is derived from an EMBL/GenBank/DDBJ whole genome shotgun (WGS) entry which is preliminary data.</text>
</comment>
<reference evidence="4" key="1">
    <citation type="submission" date="2018-05" db="EMBL/GenBank/DDBJ databases">
        <authorList>
            <person name="Li Y."/>
        </authorList>
    </citation>
    <scope>NUCLEOTIDE SEQUENCE [LARGE SCALE GENOMIC DNA]</scope>
    <source>
        <strain evidence="4">sk1b4</strain>
    </source>
</reference>
<evidence type="ECO:0000256" key="1">
    <source>
        <dbReference type="SAM" id="MobiDB-lite"/>
    </source>
</evidence>
<sequence length="485" mass="50207">MVNRIPRVVAAFSVLVLAGCGPTTADPDPDPSATATAAASATPIEVPEGTPEIAGFTPVFAVQYSEEEGPGADIGGQAAGDIGMAGRTPSAEPTPSVETTPSTEPTVDAEAGRVDGVVRSDDYLLVYSNDEGDMAHQVTAYDLTNGEREWSRVDPNWLDCHMGDPAICIGTEYSNGAWQNVSASVFDSSTGDLRSIEVGDEGTFAFVGASEGISYFLTWDGTHAVHMTGFDPSGAPVIDKNLRTDVPEPRNVEAIHVWIGKGRVLISIPGAEPGIYVASANAYANYSLSEPCISASDGIACADAANPDVLRAIDSVGRERWQVGLGGASLLDSAEFSGSLDDLQGQMGAVEDDSSSSEKYLVVTGSDVTTAQKDGSKLNLGERGTVDTGSADVTGIDLSHDATLLSVAEPVEGIGEASPPQIVSSILVGTDGEVASKLPHSRAKTLADQGLLGGEVVQAHTLAWSDDELIYTDQTTGIVAVYRAG</sequence>
<keyword evidence="2" id="KW-0732">Signal</keyword>
<name>A0A2V1K970_9ACTO</name>
<dbReference type="EMBL" id="QETB01000004">
    <property type="protein sequence ID" value="PWF26218.1"/>
    <property type="molecule type" value="Genomic_DNA"/>
</dbReference>
<keyword evidence="4" id="KW-1185">Reference proteome</keyword>
<accession>A0A2V1K970</accession>